<sequence length="173" mass="18865">MNSPPPGLVDSPPPVLVESPPPELVDSPPPELVDMPPPELVDSPPPELVDMPPPELVESPPPELVEAPPPEDLESPPPDDVERPPPLDVELSRGHVVMIETYLMAPTISATEHLRRNLLGHDSYMSRGLPNEESLKVSRWRSPGGHVPLVIKTVESKFVSRGGAEMTFDRLIT</sequence>
<gene>
    <name evidence="2" type="ORF">SAMN04489740_4070</name>
</gene>
<organism evidence="2 3">
    <name type="scientific">Arthrobacter alpinus</name>
    <dbReference type="NCBI Taxonomy" id="656366"/>
    <lineage>
        <taxon>Bacteria</taxon>
        <taxon>Bacillati</taxon>
        <taxon>Actinomycetota</taxon>
        <taxon>Actinomycetes</taxon>
        <taxon>Micrococcales</taxon>
        <taxon>Micrococcaceae</taxon>
        <taxon>Arthrobacter</taxon>
    </lineage>
</organism>
<feature type="region of interest" description="Disordered" evidence="1">
    <location>
        <begin position="1"/>
        <end position="88"/>
    </location>
</feature>
<evidence type="ECO:0000313" key="2">
    <source>
        <dbReference type="EMBL" id="SEF11125.1"/>
    </source>
</evidence>
<protein>
    <submittedName>
        <fullName evidence="2">Uncharacterized protein</fullName>
    </submittedName>
</protein>
<feature type="compositionally biased region" description="Pro residues" evidence="1">
    <location>
        <begin position="1"/>
        <end position="68"/>
    </location>
</feature>
<dbReference type="AlphaFoldDB" id="A0A1H5PB72"/>
<reference evidence="2 3" key="1">
    <citation type="submission" date="2016-10" db="EMBL/GenBank/DDBJ databases">
        <authorList>
            <person name="de Groot N.N."/>
        </authorList>
    </citation>
    <scope>NUCLEOTIDE SEQUENCE [LARGE SCALE GENOMIC DNA]</scope>
    <source>
        <strain evidence="2 3">DSM 22274</strain>
    </source>
</reference>
<evidence type="ECO:0000256" key="1">
    <source>
        <dbReference type="SAM" id="MobiDB-lite"/>
    </source>
</evidence>
<dbReference type="Proteomes" id="UP000182725">
    <property type="component" value="Unassembled WGS sequence"/>
</dbReference>
<proteinExistence type="predicted"/>
<evidence type="ECO:0000313" key="3">
    <source>
        <dbReference type="Proteomes" id="UP000182725"/>
    </source>
</evidence>
<dbReference type="EMBL" id="FNTV01000002">
    <property type="protein sequence ID" value="SEF11125.1"/>
    <property type="molecule type" value="Genomic_DNA"/>
</dbReference>
<name>A0A1H5PB72_9MICC</name>
<accession>A0A1H5PB72</accession>
<feature type="compositionally biased region" description="Acidic residues" evidence="1">
    <location>
        <begin position="69"/>
        <end position="79"/>
    </location>
</feature>